<dbReference type="Proteomes" id="UP001235849">
    <property type="component" value="Unassembled WGS sequence"/>
</dbReference>
<evidence type="ECO:0000313" key="1">
    <source>
        <dbReference type="EMBL" id="MDJ1174692.1"/>
    </source>
</evidence>
<sequence>MMITKTEPNNRTDKLAEFFDLVDDFVSGYVELFGESDYILDLHEFLIDKITSTMNSEYLVNKLPIAPSFGGALVSTTAISEVNVNKIEQYTLSGVNTDSFATTPACDSRTAIAYITESERESRTATAKERKQSLCDYISISDRVYRMGVTLSPREINALAKKFAPLSPLKIPRLIKGHERMVNGFPLSMAGEIDEAIKAVIGDRLDLCDCDDPF</sequence>
<comment type="caution">
    <text evidence="1">The sequence shown here is derived from an EMBL/GenBank/DDBJ whole genome shotgun (WGS) entry which is preliminary data.</text>
</comment>
<organism evidence="1 2">
    <name type="scientific">Roseofilum capinflatum BLCC-M114</name>
    <dbReference type="NCBI Taxonomy" id="3022440"/>
    <lineage>
        <taxon>Bacteria</taxon>
        <taxon>Bacillati</taxon>
        <taxon>Cyanobacteriota</taxon>
        <taxon>Cyanophyceae</taxon>
        <taxon>Desertifilales</taxon>
        <taxon>Desertifilaceae</taxon>
        <taxon>Roseofilum</taxon>
        <taxon>Roseofilum capinflatum</taxon>
    </lineage>
</organism>
<gene>
    <name evidence="1" type="ORF">PMG25_11365</name>
</gene>
<name>A0ABT7B689_9CYAN</name>
<protein>
    <submittedName>
        <fullName evidence="1">Uncharacterized protein</fullName>
    </submittedName>
</protein>
<proteinExistence type="predicted"/>
<keyword evidence="2" id="KW-1185">Reference proteome</keyword>
<dbReference type="EMBL" id="JAQOSO010000061">
    <property type="protein sequence ID" value="MDJ1174692.1"/>
    <property type="molecule type" value="Genomic_DNA"/>
</dbReference>
<dbReference type="RefSeq" id="WP_283767013.1">
    <property type="nucleotide sequence ID" value="NZ_JAQOSO010000061.1"/>
</dbReference>
<accession>A0ABT7B689</accession>
<evidence type="ECO:0000313" key="2">
    <source>
        <dbReference type="Proteomes" id="UP001235849"/>
    </source>
</evidence>
<reference evidence="1 2" key="1">
    <citation type="submission" date="2023-01" db="EMBL/GenBank/DDBJ databases">
        <title>Novel diversity within Roseofilum (Cyanobacteria; Desertifilaceae) from marine benthic mats with descriptions of four novel species.</title>
        <authorList>
            <person name="Wang Y."/>
            <person name="Berthold D.E."/>
            <person name="Hu J."/>
            <person name="Lefler F.W."/>
            <person name="Laughinghouse H.D. IV."/>
        </authorList>
    </citation>
    <scope>NUCLEOTIDE SEQUENCE [LARGE SCALE GENOMIC DNA]</scope>
    <source>
        <strain evidence="1 2">BLCC-M114</strain>
    </source>
</reference>